<comment type="caution">
    <text evidence="8">The sequence shown here is derived from an EMBL/GenBank/DDBJ whole genome shotgun (WGS) entry which is preliminary data.</text>
</comment>
<evidence type="ECO:0000256" key="5">
    <source>
        <dbReference type="ARBA" id="ARBA00023163"/>
    </source>
</evidence>
<dbReference type="SMART" id="SM00382">
    <property type="entry name" value="AAA"/>
    <property type="match status" value="1"/>
</dbReference>
<dbReference type="PROSITE" id="PS50045">
    <property type="entry name" value="SIGMA54_INTERACT_4"/>
    <property type="match status" value="1"/>
</dbReference>
<evidence type="ECO:0000313" key="8">
    <source>
        <dbReference type="EMBL" id="MCA9759802.1"/>
    </source>
</evidence>
<dbReference type="Pfam" id="PF25601">
    <property type="entry name" value="AAA_lid_14"/>
    <property type="match status" value="1"/>
</dbReference>
<dbReference type="PRINTS" id="PR01590">
    <property type="entry name" value="HTHFIS"/>
</dbReference>
<feature type="compositionally biased region" description="Basic and acidic residues" evidence="6">
    <location>
        <begin position="278"/>
        <end position="291"/>
    </location>
</feature>
<dbReference type="FunFam" id="3.40.50.300:FF:000006">
    <property type="entry name" value="DNA-binding transcriptional regulator NtrC"/>
    <property type="match status" value="1"/>
</dbReference>
<dbReference type="InterPro" id="IPR002078">
    <property type="entry name" value="Sigma_54_int"/>
</dbReference>
<dbReference type="SUPFAM" id="SSF46689">
    <property type="entry name" value="Homeodomain-like"/>
    <property type="match status" value="1"/>
</dbReference>
<evidence type="ECO:0000256" key="6">
    <source>
        <dbReference type="SAM" id="MobiDB-lite"/>
    </source>
</evidence>
<dbReference type="Gene3D" id="3.40.50.300">
    <property type="entry name" value="P-loop containing nucleotide triphosphate hydrolases"/>
    <property type="match status" value="1"/>
</dbReference>
<dbReference type="SUPFAM" id="SSF52540">
    <property type="entry name" value="P-loop containing nucleoside triphosphate hydrolases"/>
    <property type="match status" value="1"/>
</dbReference>
<organism evidence="8 9">
    <name type="scientific">Eiseniibacteriota bacterium</name>
    <dbReference type="NCBI Taxonomy" id="2212470"/>
    <lineage>
        <taxon>Bacteria</taxon>
        <taxon>Candidatus Eiseniibacteriota</taxon>
    </lineage>
</organism>
<proteinExistence type="predicted"/>
<reference evidence="8" key="2">
    <citation type="journal article" date="2021" name="Microbiome">
        <title>Successional dynamics and alternative stable states in a saline activated sludge microbial community over 9 years.</title>
        <authorList>
            <person name="Wang Y."/>
            <person name="Ye J."/>
            <person name="Ju F."/>
            <person name="Liu L."/>
            <person name="Boyd J.A."/>
            <person name="Deng Y."/>
            <person name="Parks D.H."/>
            <person name="Jiang X."/>
            <person name="Yin X."/>
            <person name="Woodcroft B.J."/>
            <person name="Tyson G.W."/>
            <person name="Hugenholtz P."/>
            <person name="Polz M.F."/>
            <person name="Zhang T."/>
        </authorList>
    </citation>
    <scope>NUCLEOTIDE SEQUENCE</scope>
    <source>
        <strain evidence="8">HKST-UBA02</strain>
    </source>
</reference>
<reference evidence="8" key="1">
    <citation type="submission" date="2020-04" db="EMBL/GenBank/DDBJ databases">
        <authorList>
            <person name="Zhang T."/>
        </authorList>
    </citation>
    <scope>NUCLEOTIDE SEQUENCE</scope>
    <source>
        <strain evidence="8">HKST-UBA02</strain>
    </source>
</reference>
<feature type="region of interest" description="Disordered" evidence="6">
    <location>
        <begin position="265"/>
        <end position="306"/>
    </location>
</feature>
<dbReference type="Pfam" id="PF00158">
    <property type="entry name" value="Sigma54_activat"/>
    <property type="match status" value="1"/>
</dbReference>
<dbReference type="AlphaFoldDB" id="A0A956SGI6"/>
<dbReference type="InterPro" id="IPR058031">
    <property type="entry name" value="AAA_lid_NorR"/>
</dbReference>
<dbReference type="InterPro" id="IPR025943">
    <property type="entry name" value="Sigma_54_int_dom_ATP-bd_2"/>
</dbReference>
<evidence type="ECO:0000256" key="4">
    <source>
        <dbReference type="ARBA" id="ARBA00023125"/>
    </source>
</evidence>
<dbReference type="PROSITE" id="PS00688">
    <property type="entry name" value="SIGMA54_INTERACT_3"/>
    <property type="match status" value="1"/>
</dbReference>
<name>A0A956SGI6_UNCEI</name>
<keyword evidence="1" id="KW-0547">Nucleotide-binding</keyword>
<feature type="non-terminal residue" evidence="8">
    <location>
        <position position="1"/>
    </location>
</feature>
<dbReference type="InterPro" id="IPR025944">
    <property type="entry name" value="Sigma_54_int_dom_CS"/>
</dbReference>
<keyword evidence="2" id="KW-0067">ATP-binding</keyword>
<dbReference type="EMBL" id="JAGQHS010000509">
    <property type="protein sequence ID" value="MCA9759802.1"/>
    <property type="molecule type" value="Genomic_DNA"/>
</dbReference>
<feature type="domain" description="Sigma-54 factor interaction" evidence="7">
    <location>
        <begin position="8"/>
        <end position="237"/>
    </location>
</feature>
<dbReference type="InterPro" id="IPR003593">
    <property type="entry name" value="AAA+_ATPase"/>
</dbReference>
<dbReference type="CDD" id="cd00009">
    <property type="entry name" value="AAA"/>
    <property type="match status" value="1"/>
</dbReference>
<dbReference type="GO" id="GO:0006355">
    <property type="term" value="P:regulation of DNA-templated transcription"/>
    <property type="evidence" value="ECO:0007669"/>
    <property type="project" value="InterPro"/>
</dbReference>
<keyword evidence="4" id="KW-0238">DNA-binding</keyword>
<protein>
    <submittedName>
        <fullName evidence="8">Sigma-54-dependent Fis family transcriptional regulator</fullName>
    </submittedName>
</protein>
<evidence type="ECO:0000256" key="1">
    <source>
        <dbReference type="ARBA" id="ARBA00022741"/>
    </source>
</evidence>
<keyword evidence="5" id="KW-0804">Transcription</keyword>
<dbReference type="InterPro" id="IPR002197">
    <property type="entry name" value="HTH_Fis"/>
</dbReference>
<dbReference type="PROSITE" id="PS00676">
    <property type="entry name" value="SIGMA54_INTERACT_2"/>
    <property type="match status" value="1"/>
</dbReference>
<dbReference type="Gene3D" id="1.10.8.60">
    <property type="match status" value="1"/>
</dbReference>
<dbReference type="PANTHER" id="PTHR32071">
    <property type="entry name" value="TRANSCRIPTIONAL REGULATORY PROTEIN"/>
    <property type="match status" value="1"/>
</dbReference>
<dbReference type="PANTHER" id="PTHR32071:SF117">
    <property type="entry name" value="PTS-DEPENDENT DIHYDROXYACETONE KINASE OPERON REGULATORY PROTEIN-RELATED"/>
    <property type="match status" value="1"/>
</dbReference>
<sequence>SVVKPQPILGTSPAILRACELIQTVAPTETSVLVTGESGTGKELVARAIHAMSPRAYMPLVVVNCGALPEGTLESELFGHERGAFTGAHYRHKGKFELADGGTLFLDEIGEISPKLQVELLRVIEEKQITRLGDTKPVRADFRLIAATNRDLMTEVKAGHFREDLYYRLNVFNIHLPPLRERSGDIPQLSRALLERVARSMNQAVPEIEPTAMEVMESYDWPGNVRELANALERALVVLRGRHENVLRVGDLPIEVEKNGKAAIRNSALNGATGGSSEGDRGTDRDSDRGTESTTDLLEEDDGDTPAELRALSDVERDHIHRVLTATDWNISKTARILGVDRTTVYNKIKTLQLTKG</sequence>
<dbReference type="InterPro" id="IPR009057">
    <property type="entry name" value="Homeodomain-like_sf"/>
</dbReference>
<keyword evidence="3" id="KW-0805">Transcription regulation</keyword>
<dbReference type="PROSITE" id="PS00675">
    <property type="entry name" value="SIGMA54_INTERACT_1"/>
    <property type="match status" value="1"/>
</dbReference>
<dbReference type="Proteomes" id="UP000739538">
    <property type="component" value="Unassembled WGS sequence"/>
</dbReference>
<evidence type="ECO:0000256" key="3">
    <source>
        <dbReference type="ARBA" id="ARBA00023015"/>
    </source>
</evidence>
<evidence type="ECO:0000313" key="9">
    <source>
        <dbReference type="Proteomes" id="UP000739538"/>
    </source>
</evidence>
<dbReference type="GO" id="GO:0005524">
    <property type="term" value="F:ATP binding"/>
    <property type="evidence" value="ECO:0007669"/>
    <property type="project" value="UniProtKB-KW"/>
</dbReference>
<dbReference type="GO" id="GO:0043565">
    <property type="term" value="F:sequence-specific DNA binding"/>
    <property type="evidence" value="ECO:0007669"/>
    <property type="project" value="InterPro"/>
</dbReference>
<accession>A0A956SGI6</accession>
<dbReference type="Gene3D" id="1.10.10.60">
    <property type="entry name" value="Homeodomain-like"/>
    <property type="match status" value="1"/>
</dbReference>
<gene>
    <name evidence="8" type="ORF">KDA27_28655</name>
</gene>
<evidence type="ECO:0000259" key="7">
    <source>
        <dbReference type="PROSITE" id="PS50045"/>
    </source>
</evidence>
<dbReference type="InterPro" id="IPR025662">
    <property type="entry name" value="Sigma_54_int_dom_ATP-bd_1"/>
</dbReference>
<evidence type="ECO:0000256" key="2">
    <source>
        <dbReference type="ARBA" id="ARBA00022840"/>
    </source>
</evidence>
<dbReference type="InterPro" id="IPR027417">
    <property type="entry name" value="P-loop_NTPase"/>
</dbReference>
<dbReference type="Pfam" id="PF02954">
    <property type="entry name" value="HTH_8"/>
    <property type="match status" value="1"/>
</dbReference>